<protein>
    <submittedName>
        <fullName evidence="2">Uncharacterized protein</fullName>
    </submittedName>
</protein>
<dbReference type="Proteomes" id="UP001201812">
    <property type="component" value="Unassembled WGS sequence"/>
</dbReference>
<reference evidence="2" key="1">
    <citation type="submission" date="2022-01" db="EMBL/GenBank/DDBJ databases">
        <title>Genome Sequence Resource for Two Populations of Ditylenchus destructor, the Migratory Endoparasitic Phytonematode.</title>
        <authorList>
            <person name="Zhang H."/>
            <person name="Lin R."/>
            <person name="Xie B."/>
        </authorList>
    </citation>
    <scope>NUCLEOTIDE SEQUENCE</scope>
    <source>
        <strain evidence="2">BazhouSP</strain>
    </source>
</reference>
<evidence type="ECO:0000313" key="3">
    <source>
        <dbReference type="Proteomes" id="UP001201812"/>
    </source>
</evidence>
<accession>A0AAD4MWX0</accession>
<feature type="chain" id="PRO_5042063464" evidence="1">
    <location>
        <begin position="19"/>
        <end position="105"/>
    </location>
</feature>
<sequence>MIFSSFFLTVLLFDIAYGENVHSKLLSDCSSCGSEVSVSCANDSPTGDTCSSWNKHVDCLKANCNNPNPQPKPEFSKCLLKCGGNQASLNFLLVVAAILSVIYQR</sequence>
<proteinExistence type="predicted"/>
<dbReference type="AlphaFoldDB" id="A0AAD4MWX0"/>
<organism evidence="2 3">
    <name type="scientific">Ditylenchus destructor</name>
    <dbReference type="NCBI Taxonomy" id="166010"/>
    <lineage>
        <taxon>Eukaryota</taxon>
        <taxon>Metazoa</taxon>
        <taxon>Ecdysozoa</taxon>
        <taxon>Nematoda</taxon>
        <taxon>Chromadorea</taxon>
        <taxon>Rhabditida</taxon>
        <taxon>Tylenchina</taxon>
        <taxon>Tylenchomorpha</taxon>
        <taxon>Sphaerularioidea</taxon>
        <taxon>Anguinidae</taxon>
        <taxon>Anguininae</taxon>
        <taxon>Ditylenchus</taxon>
    </lineage>
</organism>
<evidence type="ECO:0000256" key="1">
    <source>
        <dbReference type="SAM" id="SignalP"/>
    </source>
</evidence>
<evidence type="ECO:0000313" key="2">
    <source>
        <dbReference type="EMBL" id="KAI1706536.1"/>
    </source>
</evidence>
<gene>
    <name evidence="2" type="ORF">DdX_12996</name>
</gene>
<name>A0AAD4MWX0_9BILA</name>
<feature type="signal peptide" evidence="1">
    <location>
        <begin position="1"/>
        <end position="18"/>
    </location>
</feature>
<dbReference type="EMBL" id="JAKKPZ010000047">
    <property type="protein sequence ID" value="KAI1706536.1"/>
    <property type="molecule type" value="Genomic_DNA"/>
</dbReference>
<keyword evidence="1" id="KW-0732">Signal</keyword>
<keyword evidence="3" id="KW-1185">Reference proteome</keyword>
<comment type="caution">
    <text evidence="2">The sequence shown here is derived from an EMBL/GenBank/DDBJ whole genome shotgun (WGS) entry which is preliminary data.</text>
</comment>